<dbReference type="InterPro" id="IPR001650">
    <property type="entry name" value="Helicase_C-like"/>
</dbReference>
<dbReference type="EMBL" id="CAJNOH010000006">
    <property type="protein sequence ID" value="CAF0734790.1"/>
    <property type="molecule type" value="Genomic_DNA"/>
</dbReference>
<dbReference type="AlphaFoldDB" id="A0A815S8Y4"/>
<organism evidence="3 4">
    <name type="scientific">Rotaria sordida</name>
    <dbReference type="NCBI Taxonomy" id="392033"/>
    <lineage>
        <taxon>Eukaryota</taxon>
        <taxon>Metazoa</taxon>
        <taxon>Spiralia</taxon>
        <taxon>Gnathifera</taxon>
        <taxon>Rotifera</taxon>
        <taxon>Eurotatoria</taxon>
        <taxon>Bdelloidea</taxon>
        <taxon>Philodinida</taxon>
        <taxon>Philodinidae</taxon>
        <taxon>Rotaria</taxon>
    </lineage>
</organism>
<evidence type="ECO:0000259" key="1">
    <source>
        <dbReference type="PROSITE" id="PS51194"/>
    </source>
</evidence>
<dbReference type="Proteomes" id="UP000663854">
    <property type="component" value="Unassembled WGS sequence"/>
</dbReference>
<protein>
    <recommendedName>
        <fullName evidence="1">Helicase C-terminal domain-containing protein</fullName>
    </recommendedName>
</protein>
<dbReference type="InterPro" id="IPR027417">
    <property type="entry name" value="P-loop_NTPase"/>
</dbReference>
<reference evidence="3" key="1">
    <citation type="submission" date="2021-02" db="EMBL/GenBank/DDBJ databases">
        <authorList>
            <person name="Nowell W R."/>
        </authorList>
    </citation>
    <scope>NUCLEOTIDE SEQUENCE</scope>
</reference>
<comment type="caution">
    <text evidence="3">The sequence shown here is derived from an EMBL/GenBank/DDBJ whole genome shotgun (WGS) entry which is preliminary data.</text>
</comment>
<sequence>MEQQNKFFAEQTLFMKKISQHLNIDSTEHKMEINIDNKMNLEVHNFHHHYVKLRENEKNNKLHQLFDQIKNIKNEKIIIFVKSIVRSGVLRRNLPGNFSAIEINLSIAKEERQQRYEEFNIFSTTILITTDLHEDNVNFENVNIIINYDMPADTYLFRVARAGGLDKNGLAITFITNENEMAILNNVKSHLKVQITEMPDDIDVATLENH</sequence>
<dbReference type="EMBL" id="CAJNOL010002305">
    <property type="protein sequence ID" value="CAF1486569.1"/>
    <property type="molecule type" value="Genomic_DNA"/>
</dbReference>
<dbReference type="Gene3D" id="3.40.50.300">
    <property type="entry name" value="P-loop containing nucleotide triphosphate hydrolases"/>
    <property type="match status" value="1"/>
</dbReference>
<gene>
    <name evidence="3" type="ORF">JXQ802_LOCUS39610</name>
    <name evidence="2" type="ORF">PYM288_LOCUS1193</name>
</gene>
<dbReference type="Proteomes" id="UP000663870">
    <property type="component" value="Unassembled WGS sequence"/>
</dbReference>
<feature type="domain" description="Helicase C-terminal" evidence="1">
    <location>
        <begin position="61"/>
        <end position="206"/>
    </location>
</feature>
<dbReference type="Pfam" id="PF00271">
    <property type="entry name" value="Helicase_C"/>
    <property type="match status" value="1"/>
</dbReference>
<evidence type="ECO:0000313" key="2">
    <source>
        <dbReference type="EMBL" id="CAF0734790.1"/>
    </source>
</evidence>
<dbReference type="SUPFAM" id="SSF52540">
    <property type="entry name" value="P-loop containing nucleoside triphosphate hydrolases"/>
    <property type="match status" value="1"/>
</dbReference>
<name>A0A815S8Y4_9BILA</name>
<evidence type="ECO:0000313" key="3">
    <source>
        <dbReference type="EMBL" id="CAF1486569.1"/>
    </source>
</evidence>
<dbReference type="PANTHER" id="PTHR47958">
    <property type="entry name" value="ATP-DEPENDENT RNA HELICASE DBP3"/>
    <property type="match status" value="1"/>
</dbReference>
<accession>A0A815S8Y4</accession>
<keyword evidence="4" id="KW-1185">Reference proteome</keyword>
<dbReference type="PROSITE" id="PS51194">
    <property type="entry name" value="HELICASE_CTER"/>
    <property type="match status" value="1"/>
</dbReference>
<proteinExistence type="predicted"/>
<evidence type="ECO:0000313" key="4">
    <source>
        <dbReference type="Proteomes" id="UP000663870"/>
    </source>
</evidence>